<evidence type="ECO:0000259" key="11">
    <source>
        <dbReference type="SMART" id="SM00156"/>
    </source>
</evidence>
<reference evidence="12" key="1">
    <citation type="journal article" date="2023" name="G3 (Bethesda)">
        <title>Whole genome assemblies of Zophobas morio and Tenebrio molitor.</title>
        <authorList>
            <person name="Kaur S."/>
            <person name="Stinson S.A."/>
            <person name="diCenzo G.C."/>
        </authorList>
    </citation>
    <scope>NUCLEOTIDE SEQUENCE</scope>
    <source>
        <strain evidence="12">QUZm001</strain>
    </source>
</reference>
<dbReference type="InterPro" id="IPR011990">
    <property type="entry name" value="TPR-like_helical_dom_sf"/>
</dbReference>
<dbReference type="FunFam" id="3.60.21.10:FF:000017">
    <property type="entry name" value="Serine/threonine-protein phosphatase"/>
    <property type="match status" value="1"/>
</dbReference>
<dbReference type="SMART" id="SM00156">
    <property type="entry name" value="PP2Ac"/>
    <property type="match status" value="1"/>
</dbReference>
<dbReference type="InterPro" id="IPR004843">
    <property type="entry name" value="Calcineurin-like_PHP"/>
</dbReference>
<keyword evidence="4" id="KW-0479">Metal-binding</keyword>
<evidence type="ECO:0000256" key="5">
    <source>
        <dbReference type="ARBA" id="ARBA00022737"/>
    </source>
</evidence>
<feature type="repeat" description="TPR" evidence="10">
    <location>
        <begin position="12"/>
        <end position="45"/>
    </location>
</feature>
<protein>
    <recommendedName>
        <fullName evidence="3">protein-serine/threonine phosphatase</fullName>
        <ecNumber evidence="3">3.1.3.16</ecNumber>
    </recommendedName>
</protein>
<keyword evidence="5" id="KW-0677">Repeat</keyword>
<evidence type="ECO:0000313" key="13">
    <source>
        <dbReference type="Proteomes" id="UP001168821"/>
    </source>
</evidence>
<dbReference type="PRINTS" id="PR00114">
    <property type="entry name" value="STPHPHTASE"/>
</dbReference>
<dbReference type="SMART" id="SM00028">
    <property type="entry name" value="TPR"/>
    <property type="match status" value="3"/>
</dbReference>
<dbReference type="PROSITE" id="PS50005">
    <property type="entry name" value="TPR"/>
    <property type="match status" value="3"/>
</dbReference>
<evidence type="ECO:0000256" key="9">
    <source>
        <dbReference type="PIRSR" id="PIRSR033096-1"/>
    </source>
</evidence>
<dbReference type="EMBL" id="JALNTZ010000698">
    <property type="protein sequence ID" value="KAJ3632088.1"/>
    <property type="molecule type" value="Genomic_DNA"/>
</dbReference>
<dbReference type="PANTHER" id="PTHR45668:SF5">
    <property type="entry name" value="SERINE_THREONINE-PROTEIN PHOSPHATASE 5"/>
    <property type="match status" value="1"/>
</dbReference>
<comment type="similarity">
    <text evidence="2">Belongs to the PPP phosphatase family. PP-5 (PP-T) subfamily.</text>
</comment>
<gene>
    <name evidence="12" type="ORF">Zmor_022113</name>
</gene>
<dbReference type="GO" id="GO:0004722">
    <property type="term" value="F:protein serine/threonine phosphatase activity"/>
    <property type="evidence" value="ECO:0007669"/>
    <property type="project" value="UniProtKB-EC"/>
</dbReference>
<organism evidence="12 13">
    <name type="scientific">Zophobas morio</name>
    <dbReference type="NCBI Taxonomy" id="2755281"/>
    <lineage>
        <taxon>Eukaryota</taxon>
        <taxon>Metazoa</taxon>
        <taxon>Ecdysozoa</taxon>
        <taxon>Arthropoda</taxon>
        <taxon>Hexapoda</taxon>
        <taxon>Insecta</taxon>
        <taxon>Pterygota</taxon>
        <taxon>Neoptera</taxon>
        <taxon>Endopterygota</taxon>
        <taxon>Coleoptera</taxon>
        <taxon>Polyphaga</taxon>
        <taxon>Cucujiformia</taxon>
        <taxon>Tenebrionidae</taxon>
        <taxon>Zophobas</taxon>
    </lineage>
</organism>
<sequence length="483" mass="55186">MAIDLRETFLEAEEFKKLGNDFYKEKKYEDAIDCYTKAIELDSNNAIYLANRAMAYLKTEAYGYALADSSKAIELDPHYLKGYYRRASANLALNKYKESLKDFQTITKLAPKNKVAKEKSKECEKIIRQILFVEAISFDDCKKSVVDDIHLDSIKVEDSYLGPSLPSDGKVTEDFLKSLISWFKDQKPLHKKFAFQIIIEARKLFAGYESLVYVDIPENAVFNICGDTHGQFYDLLHIFEINGYPGPNNLYLFNGDFVDRGSFSYEVIFVLFSLKLLHPEYFFLSRGNHETVSMNRMYGFAGEVKAKGTELMLKLFHETFCCLPLAYVVEKKIFCVHGGLFSEDGVTLDDIRKINRFQEPPESGLMCDLLWSDPMPQNGRSPSKRGVGLHFGPDVTQQFLAHNQLEYIVRSHEVKDNGYEIAHDGKCITVFSAPNYCDQMGNKGAILTVTKNDLSPQFKTFTHVPHPDVKPMAYMNMGTMFEL</sequence>
<feature type="active site" description="Proton donor/acceptor" evidence="9">
    <location>
        <position position="289"/>
    </location>
</feature>
<evidence type="ECO:0000256" key="3">
    <source>
        <dbReference type="ARBA" id="ARBA00013081"/>
    </source>
</evidence>
<evidence type="ECO:0000256" key="4">
    <source>
        <dbReference type="ARBA" id="ARBA00022723"/>
    </source>
</evidence>
<dbReference type="GO" id="GO:0046872">
    <property type="term" value="F:metal ion binding"/>
    <property type="evidence" value="ECO:0007669"/>
    <property type="project" value="UniProtKB-KW"/>
</dbReference>
<evidence type="ECO:0000313" key="12">
    <source>
        <dbReference type="EMBL" id="KAJ3632088.1"/>
    </source>
</evidence>
<dbReference type="Pfam" id="PF00149">
    <property type="entry name" value="Metallophos"/>
    <property type="match status" value="1"/>
</dbReference>
<dbReference type="PROSITE" id="PS50293">
    <property type="entry name" value="TPR_REGION"/>
    <property type="match status" value="1"/>
</dbReference>
<feature type="repeat" description="TPR" evidence="10">
    <location>
        <begin position="46"/>
        <end position="79"/>
    </location>
</feature>
<dbReference type="Pfam" id="PF13414">
    <property type="entry name" value="TPR_11"/>
    <property type="match status" value="1"/>
</dbReference>
<dbReference type="Pfam" id="PF08321">
    <property type="entry name" value="PPP5"/>
    <property type="match status" value="1"/>
</dbReference>
<dbReference type="InterPro" id="IPR013235">
    <property type="entry name" value="PPP_dom"/>
</dbReference>
<comment type="caution">
    <text evidence="12">The sequence shown here is derived from an EMBL/GenBank/DDBJ whole genome shotgun (WGS) entry which is preliminary data.</text>
</comment>
<comment type="cofactor">
    <cofactor evidence="1">
        <name>Mn(2+)</name>
        <dbReference type="ChEBI" id="CHEBI:29035"/>
    </cofactor>
</comment>
<evidence type="ECO:0000256" key="10">
    <source>
        <dbReference type="PROSITE-ProRule" id="PRU00339"/>
    </source>
</evidence>
<dbReference type="Gene3D" id="3.60.21.10">
    <property type="match status" value="1"/>
</dbReference>
<dbReference type="InterPro" id="IPR051134">
    <property type="entry name" value="PPP_phosphatase"/>
</dbReference>
<accession>A0AA38HNT3</accession>
<evidence type="ECO:0000256" key="8">
    <source>
        <dbReference type="ARBA" id="ARBA00023211"/>
    </source>
</evidence>
<dbReference type="InterPro" id="IPR029052">
    <property type="entry name" value="Metallo-depent_PP-like"/>
</dbReference>
<dbReference type="InterPro" id="IPR006186">
    <property type="entry name" value="Ser/Thr-sp_prot-phosphatase"/>
</dbReference>
<dbReference type="PANTHER" id="PTHR45668">
    <property type="entry name" value="SERINE/THREONINE-PROTEIN PHOSPHATASE 5-RELATED"/>
    <property type="match status" value="1"/>
</dbReference>
<feature type="repeat" description="TPR" evidence="10">
    <location>
        <begin position="80"/>
        <end position="113"/>
    </location>
</feature>
<feature type="domain" description="Serine/threonine specific protein phosphatases" evidence="11">
    <location>
        <begin position="189"/>
        <end position="465"/>
    </location>
</feature>
<dbReference type="SUPFAM" id="SSF56300">
    <property type="entry name" value="Metallo-dependent phosphatases"/>
    <property type="match status" value="1"/>
</dbReference>
<proteinExistence type="inferred from homology"/>
<evidence type="ECO:0000256" key="6">
    <source>
        <dbReference type="ARBA" id="ARBA00022801"/>
    </source>
</evidence>
<dbReference type="Proteomes" id="UP001168821">
    <property type="component" value="Unassembled WGS sequence"/>
</dbReference>
<dbReference type="Pfam" id="PF13181">
    <property type="entry name" value="TPR_8"/>
    <property type="match status" value="1"/>
</dbReference>
<dbReference type="SUPFAM" id="SSF48452">
    <property type="entry name" value="TPR-like"/>
    <property type="match status" value="1"/>
</dbReference>
<keyword evidence="7 10" id="KW-0802">TPR repeat</keyword>
<keyword evidence="6" id="KW-0378">Hydrolase</keyword>
<evidence type="ECO:0000256" key="7">
    <source>
        <dbReference type="ARBA" id="ARBA00022803"/>
    </source>
</evidence>
<name>A0AA38HNT3_9CUCU</name>
<dbReference type="Gene3D" id="1.25.40.10">
    <property type="entry name" value="Tetratricopeptide repeat domain"/>
    <property type="match status" value="1"/>
</dbReference>
<evidence type="ECO:0000256" key="1">
    <source>
        <dbReference type="ARBA" id="ARBA00001936"/>
    </source>
</evidence>
<dbReference type="CDD" id="cd07417">
    <property type="entry name" value="MPP_PP5_C"/>
    <property type="match status" value="1"/>
</dbReference>
<keyword evidence="8" id="KW-0464">Manganese</keyword>
<dbReference type="EC" id="3.1.3.16" evidence="3"/>
<dbReference type="InterPro" id="IPR041753">
    <property type="entry name" value="PP5_C"/>
</dbReference>
<dbReference type="PIRSF" id="PIRSF033096">
    <property type="entry name" value="PPPtase_5"/>
    <property type="match status" value="1"/>
</dbReference>
<evidence type="ECO:0000256" key="2">
    <source>
        <dbReference type="ARBA" id="ARBA00008786"/>
    </source>
</evidence>
<keyword evidence="13" id="KW-1185">Reference proteome</keyword>
<dbReference type="AlphaFoldDB" id="A0AA38HNT3"/>
<dbReference type="InterPro" id="IPR019734">
    <property type="entry name" value="TPR_rpt"/>
</dbReference>